<dbReference type="AlphaFoldDB" id="A0A6A4QJY2"/>
<accession>A0A6A4QJY2</accession>
<evidence type="ECO:0000313" key="1">
    <source>
        <dbReference type="EMBL" id="KAE9613706.1"/>
    </source>
</evidence>
<dbReference type="EMBL" id="WOCE01000005">
    <property type="protein sequence ID" value="KAE9613706.1"/>
    <property type="molecule type" value="Genomic_DNA"/>
</dbReference>
<reference evidence="2" key="1">
    <citation type="journal article" date="2020" name="Nat. Commun.">
        <title>Genome sequence of the cluster root forming white lupin.</title>
        <authorList>
            <person name="Hufnagel B."/>
            <person name="Marques A."/>
            <person name="Soriano A."/>
            <person name="Marques L."/>
            <person name="Divol F."/>
            <person name="Doumas P."/>
            <person name="Sallet E."/>
            <person name="Mancinotti D."/>
            <person name="Carrere S."/>
            <person name="Marande W."/>
            <person name="Arribat S."/>
            <person name="Keller J."/>
            <person name="Huneau C."/>
            <person name="Blein T."/>
            <person name="Aime D."/>
            <person name="Laguerre M."/>
            <person name="Taylor J."/>
            <person name="Schubert V."/>
            <person name="Nelson M."/>
            <person name="Geu-Flores F."/>
            <person name="Crespi M."/>
            <person name="Gallardo-Guerrero K."/>
            <person name="Delaux P.-M."/>
            <person name="Salse J."/>
            <person name="Berges H."/>
            <person name="Guyot R."/>
            <person name="Gouzy J."/>
            <person name="Peret B."/>
        </authorList>
    </citation>
    <scope>NUCLEOTIDE SEQUENCE [LARGE SCALE GENOMIC DNA]</scope>
    <source>
        <strain evidence="2">cv. Amiga</strain>
    </source>
</reference>
<comment type="caution">
    <text evidence="1">The sequence shown here is derived from an EMBL/GenBank/DDBJ whole genome shotgun (WGS) entry which is preliminary data.</text>
</comment>
<gene>
    <name evidence="1" type="ORF">Lalb_Chr05g0220261</name>
</gene>
<name>A0A6A4QJY2_LUPAL</name>
<proteinExistence type="predicted"/>
<organism evidence="1 2">
    <name type="scientific">Lupinus albus</name>
    <name type="common">White lupine</name>
    <name type="synonym">Lupinus termis</name>
    <dbReference type="NCBI Taxonomy" id="3870"/>
    <lineage>
        <taxon>Eukaryota</taxon>
        <taxon>Viridiplantae</taxon>
        <taxon>Streptophyta</taxon>
        <taxon>Embryophyta</taxon>
        <taxon>Tracheophyta</taxon>
        <taxon>Spermatophyta</taxon>
        <taxon>Magnoliopsida</taxon>
        <taxon>eudicotyledons</taxon>
        <taxon>Gunneridae</taxon>
        <taxon>Pentapetalae</taxon>
        <taxon>rosids</taxon>
        <taxon>fabids</taxon>
        <taxon>Fabales</taxon>
        <taxon>Fabaceae</taxon>
        <taxon>Papilionoideae</taxon>
        <taxon>50 kb inversion clade</taxon>
        <taxon>genistoids sensu lato</taxon>
        <taxon>core genistoids</taxon>
        <taxon>Genisteae</taxon>
        <taxon>Lupinus</taxon>
    </lineage>
</organism>
<dbReference type="OrthoDB" id="5581181at2759"/>
<evidence type="ECO:0000313" key="2">
    <source>
        <dbReference type="Proteomes" id="UP000447434"/>
    </source>
</evidence>
<protein>
    <submittedName>
        <fullName evidence="1">Uncharacterized protein</fullName>
    </submittedName>
</protein>
<keyword evidence="2" id="KW-1185">Reference proteome</keyword>
<dbReference type="Proteomes" id="UP000447434">
    <property type="component" value="Chromosome 5"/>
</dbReference>
<sequence>MEEEPNTAFFNLGILDSLTQDSVHQIIDSYNGFCNTTQSLLSGAGDLSAGADFVSHIHALCKFGLESLVRDHFFRVLEATPHKNLNF</sequence>